<accession>A0A1Q3AEN1</accession>
<evidence type="ECO:0000256" key="6">
    <source>
        <dbReference type="ARBA" id="ARBA00023098"/>
    </source>
</evidence>
<dbReference type="EMBL" id="BDGX01000037">
    <property type="protein sequence ID" value="GAV53933.1"/>
    <property type="molecule type" value="Genomic_DNA"/>
</dbReference>
<dbReference type="HAMAP" id="MF_03232">
    <property type="entry name" value="YFT2"/>
    <property type="match status" value="1"/>
</dbReference>
<comment type="catalytic activity">
    <reaction evidence="8">
        <text>(5Z,8Z,11Z,14Z)-eicosatetraenoyl-CoA + H2O = S-(5Z,8Z,11Z,14Z-eicosatetraenoyl)-4'-phosphopantetheine + adenosine 3',5'-bisphosphate + 2 H(+)</text>
        <dbReference type="Rhea" id="RHEA:65568"/>
        <dbReference type="ChEBI" id="CHEBI:15377"/>
        <dbReference type="ChEBI" id="CHEBI:15378"/>
        <dbReference type="ChEBI" id="CHEBI:57368"/>
        <dbReference type="ChEBI" id="CHEBI:58343"/>
        <dbReference type="ChEBI" id="CHEBI:156554"/>
    </reaction>
</comment>
<evidence type="ECO:0000256" key="7">
    <source>
        <dbReference type="ARBA" id="ARBA00023136"/>
    </source>
</evidence>
<dbReference type="GO" id="GO:0008654">
    <property type="term" value="P:phospholipid biosynthetic process"/>
    <property type="evidence" value="ECO:0007669"/>
    <property type="project" value="UniProtKB-KW"/>
</dbReference>
<sequence>MRLVPLDWKKAATVYPIELVVGCTIALLMGNERLEWQKREHYFLNPKNFLNELFAYHGNQIWTILFCGLAGLQWYLKTHIPDVIPRDVRTIVHNPTTSLIKQYIVKLILKNILLAVLFFFIDGIFILTGGSCSDHSGTYSAEKCRQNGAQWEGGFDISGHFCFLVNISMILWFELQHLKSWLIEEDMIKGVNVWCKAIIGTTIFTLATWNFILVITSIYYHKILEKVLGCAMGYVCPLIMYWLIPAHDNVRKILY</sequence>
<comment type="function">
    <text evidence="8">Fatty acyl-coenzyme A (CoA) diphosphatase that hydrolyzes fatty acyl-CoA to yield acyl-4'-phosphopantetheine and adenosine 3',5'-bisphosphate. Preferentially hydrolyzes unsaturated long-chain acyl-CoA substrates in the endoplasmic reticulum (ER) lumen. This catalytic activity is required for maintaining ER structure and for lipid droplets (LDs) biogenesis, which are lipid storage organelles involved in maintaining lipid and energy homeostasis. May directly bind to diacylglycerol (DAGs) and triacylglycerol, which is also important for LD biogenesis. May support directional budding of nacent LDs from the ER into the cytosol by reducing DAG levels at sites of LD formation. May play a role in the regulation of cell morphology and cytoskeletal organization). Involved in phospholipid biosynthesis.</text>
</comment>
<dbReference type="GO" id="GO:0005789">
    <property type="term" value="C:endoplasmic reticulum membrane"/>
    <property type="evidence" value="ECO:0007669"/>
    <property type="project" value="UniProtKB-SubCell"/>
</dbReference>
<evidence type="ECO:0000313" key="10">
    <source>
        <dbReference type="EMBL" id="GAV53933.1"/>
    </source>
</evidence>
<dbReference type="InterPro" id="IPR046398">
    <property type="entry name" value="YFT2"/>
</dbReference>
<proteinExistence type="inferred from homology"/>
<dbReference type="GO" id="GO:0140042">
    <property type="term" value="P:lipid droplet formation"/>
    <property type="evidence" value="ECO:0007669"/>
    <property type="project" value="UniProtKB-UniRule"/>
</dbReference>
<dbReference type="Proteomes" id="UP000187013">
    <property type="component" value="Unassembled WGS sequence"/>
</dbReference>
<dbReference type="PANTHER" id="PTHR23129">
    <property type="entry name" value="ACYL-COENZYME A DIPHOSPHATASE FITM2"/>
    <property type="match status" value="1"/>
</dbReference>
<evidence type="ECO:0000256" key="9">
    <source>
        <dbReference type="SAM" id="Phobius"/>
    </source>
</evidence>
<comment type="similarity">
    <text evidence="8">Belongs to the FIT family. Yeast FIT2A/YFT2 subfamily.</text>
</comment>
<evidence type="ECO:0000256" key="2">
    <source>
        <dbReference type="ARBA" id="ARBA00022692"/>
    </source>
</evidence>
<evidence type="ECO:0000313" key="11">
    <source>
        <dbReference type="Proteomes" id="UP000187013"/>
    </source>
</evidence>
<feature type="active site" evidence="8">
    <location>
        <position position="160"/>
    </location>
</feature>
<feature type="transmembrane region" description="Helical" evidence="9">
    <location>
        <begin position="12"/>
        <end position="30"/>
    </location>
</feature>
<keyword evidence="5 8" id="KW-1133">Transmembrane helix</keyword>
<dbReference type="InterPro" id="IPR019388">
    <property type="entry name" value="FIT"/>
</dbReference>
<comment type="caution">
    <text evidence="10">The sequence shown here is derived from an EMBL/GenBank/DDBJ whole genome shotgun (WGS) entry which is preliminary data.</text>
</comment>
<feature type="transmembrane region" description="Helical" evidence="9">
    <location>
        <begin position="193"/>
        <end position="220"/>
    </location>
</feature>
<feature type="transmembrane region" description="Helical" evidence="9">
    <location>
        <begin position="226"/>
        <end position="244"/>
    </location>
</feature>
<keyword evidence="8" id="KW-1208">Phospholipid metabolism</keyword>
<feature type="transmembrane region" description="Helical" evidence="9">
    <location>
        <begin position="54"/>
        <end position="76"/>
    </location>
</feature>
<keyword evidence="4 8" id="KW-0256">Endoplasmic reticulum</keyword>
<evidence type="ECO:0000256" key="3">
    <source>
        <dbReference type="ARBA" id="ARBA00022801"/>
    </source>
</evidence>
<dbReference type="EC" id="3.6.1.-" evidence="8"/>
<evidence type="ECO:0000256" key="4">
    <source>
        <dbReference type="ARBA" id="ARBA00022824"/>
    </source>
</evidence>
<keyword evidence="8" id="KW-0444">Lipid biosynthesis</keyword>
<protein>
    <recommendedName>
        <fullName evidence="8">Acyl-coenzyme A diphosphatase YFT2</fullName>
        <ecNumber evidence="8">3.6.1.-</ecNumber>
    </recommendedName>
    <alternativeName>
        <fullName evidence="8">FIT family protein YFT2</fullName>
    </alternativeName>
</protein>
<keyword evidence="6" id="KW-0443">Lipid metabolism</keyword>
<keyword evidence="2 8" id="KW-0812">Transmembrane</keyword>
<comment type="catalytic activity">
    <reaction evidence="8">
        <text>hexadecanoyl-CoA + H2O = S-hexadecanoyl-4'-phosphopantetheine + adenosine 3',5'-bisphosphate + 2 H(+)</text>
        <dbReference type="Rhea" id="RHEA:50032"/>
        <dbReference type="ChEBI" id="CHEBI:15377"/>
        <dbReference type="ChEBI" id="CHEBI:15378"/>
        <dbReference type="ChEBI" id="CHEBI:57379"/>
        <dbReference type="ChEBI" id="CHEBI:58343"/>
        <dbReference type="ChEBI" id="CHEBI:132018"/>
    </reaction>
</comment>
<dbReference type="PANTHER" id="PTHR23129:SF0">
    <property type="entry name" value="ACYL-COENZYME A DIPHOSPHATASE FITM2"/>
    <property type="match status" value="1"/>
</dbReference>
<evidence type="ECO:0000256" key="5">
    <source>
        <dbReference type="ARBA" id="ARBA00022989"/>
    </source>
</evidence>
<dbReference type="GO" id="GO:0010945">
    <property type="term" value="F:coenzyme A diphosphatase activity"/>
    <property type="evidence" value="ECO:0007669"/>
    <property type="project" value="InterPro"/>
</dbReference>
<evidence type="ECO:0000256" key="1">
    <source>
        <dbReference type="ARBA" id="ARBA00004477"/>
    </source>
</evidence>
<keyword evidence="7 8" id="KW-0472">Membrane</keyword>
<reference evidence="10 11" key="1">
    <citation type="submission" date="2016-08" db="EMBL/GenBank/DDBJ databases">
        <title>Draft genome sequence of allopolyploid Zygosaccharomyces rouxii.</title>
        <authorList>
            <person name="Watanabe J."/>
            <person name="Uehara K."/>
            <person name="Mogi Y."/>
            <person name="Tsukioka Y."/>
        </authorList>
    </citation>
    <scope>NUCLEOTIDE SEQUENCE [LARGE SCALE GENOMIC DNA]</scope>
    <source>
        <strain evidence="10 11">NBRC 110957</strain>
    </source>
</reference>
<gene>
    <name evidence="8" type="primary">YFT2</name>
    <name evidence="8" type="synonym">FIT2A</name>
    <name evidence="10" type="ORF">ZYGR_0AK04350</name>
</gene>
<comment type="catalytic activity">
    <reaction evidence="8">
        <text>an acyl-CoA + H2O = an acyl-4'-phosphopantetheine + adenosine 3',5'-bisphosphate + 2 H(+)</text>
        <dbReference type="Rhea" id="RHEA:50044"/>
        <dbReference type="ChEBI" id="CHEBI:15377"/>
        <dbReference type="ChEBI" id="CHEBI:15378"/>
        <dbReference type="ChEBI" id="CHEBI:58342"/>
        <dbReference type="ChEBI" id="CHEBI:58343"/>
        <dbReference type="ChEBI" id="CHEBI:132023"/>
    </reaction>
</comment>
<comment type="subcellular location">
    <subcellularLocation>
        <location evidence="1 8">Endoplasmic reticulum membrane</location>
        <topology evidence="1 8">Multi-pass membrane protein</topology>
    </subcellularLocation>
</comment>
<keyword evidence="3 8" id="KW-0378">Hydrolase</keyword>
<comment type="catalytic activity">
    <reaction evidence="8">
        <text>(9Z)-octadecenoyl-CoA + H2O = S-(9Z-octadecenoyl)-4'-phosphopantetheine + adenosine 3',5'-bisphosphate + 2 H(+)</text>
        <dbReference type="Rhea" id="RHEA:65564"/>
        <dbReference type="ChEBI" id="CHEBI:15377"/>
        <dbReference type="ChEBI" id="CHEBI:15378"/>
        <dbReference type="ChEBI" id="CHEBI:57387"/>
        <dbReference type="ChEBI" id="CHEBI:58343"/>
        <dbReference type="ChEBI" id="CHEBI:156553"/>
    </reaction>
</comment>
<keyword evidence="8" id="KW-0594">Phospholipid biosynthesis</keyword>
<dbReference type="Pfam" id="PF10261">
    <property type="entry name" value="FIT"/>
    <property type="match status" value="1"/>
</dbReference>
<dbReference type="AlphaFoldDB" id="A0A1Q3AEN1"/>
<evidence type="ECO:0000256" key="8">
    <source>
        <dbReference type="HAMAP-Rule" id="MF_03232"/>
    </source>
</evidence>
<feature type="transmembrane region" description="Helical" evidence="9">
    <location>
        <begin position="107"/>
        <end position="127"/>
    </location>
</feature>
<dbReference type="OrthoDB" id="5579088at2759"/>
<feature type="active site" evidence="8">
    <location>
        <position position="221"/>
    </location>
</feature>
<name>A0A1Q3AEN1_ZYGRO</name>
<organism evidence="10 11">
    <name type="scientific">Zygosaccharomyces rouxii</name>
    <dbReference type="NCBI Taxonomy" id="4956"/>
    <lineage>
        <taxon>Eukaryota</taxon>
        <taxon>Fungi</taxon>
        <taxon>Dikarya</taxon>
        <taxon>Ascomycota</taxon>
        <taxon>Saccharomycotina</taxon>
        <taxon>Saccharomycetes</taxon>
        <taxon>Saccharomycetales</taxon>
        <taxon>Saccharomycetaceae</taxon>
        <taxon>Zygosaccharomyces</taxon>
    </lineage>
</organism>